<keyword evidence="3" id="KW-1185">Reference proteome</keyword>
<organism evidence="2 3">
    <name type="scientific">Polytolypa hystricis (strain UAMH7299)</name>
    <dbReference type="NCBI Taxonomy" id="1447883"/>
    <lineage>
        <taxon>Eukaryota</taxon>
        <taxon>Fungi</taxon>
        <taxon>Dikarya</taxon>
        <taxon>Ascomycota</taxon>
        <taxon>Pezizomycotina</taxon>
        <taxon>Eurotiomycetes</taxon>
        <taxon>Eurotiomycetidae</taxon>
        <taxon>Onygenales</taxon>
        <taxon>Onygenales incertae sedis</taxon>
        <taxon>Polytolypa</taxon>
    </lineage>
</organism>
<evidence type="ECO:0000313" key="2">
    <source>
        <dbReference type="EMBL" id="PGH17397.1"/>
    </source>
</evidence>
<comment type="caution">
    <text evidence="2">The sequence shown here is derived from an EMBL/GenBank/DDBJ whole genome shotgun (WGS) entry which is preliminary data.</text>
</comment>
<proteinExistence type="predicted"/>
<dbReference type="EMBL" id="PDNA01000065">
    <property type="protein sequence ID" value="PGH17397.1"/>
    <property type="molecule type" value="Genomic_DNA"/>
</dbReference>
<keyword evidence="1" id="KW-0732">Signal</keyword>
<dbReference type="Proteomes" id="UP000224634">
    <property type="component" value="Unassembled WGS sequence"/>
</dbReference>
<gene>
    <name evidence="2" type="ORF">AJ80_04853</name>
</gene>
<dbReference type="OrthoDB" id="3439764at2759"/>
<accession>A0A2B7Y9X4</accession>
<reference evidence="2 3" key="1">
    <citation type="submission" date="2017-10" db="EMBL/GenBank/DDBJ databases">
        <title>Comparative genomics in systemic dimorphic fungi from Ajellomycetaceae.</title>
        <authorList>
            <person name="Munoz J.F."/>
            <person name="Mcewen J.G."/>
            <person name="Clay O.K."/>
            <person name="Cuomo C.A."/>
        </authorList>
    </citation>
    <scope>NUCLEOTIDE SEQUENCE [LARGE SCALE GENOMIC DNA]</scope>
    <source>
        <strain evidence="2 3">UAMH7299</strain>
    </source>
</reference>
<protein>
    <submittedName>
        <fullName evidence="2">Uncharacterized protein</fullName>
    </submittedName>
</protein>
<name>A0A2B7Y9X4_POLH7</name>
<feature type="signal peptide" evidence="1">
    <location>
        <begin position="1"/>
        <end position="27"/>
    </location>
</feature>
<evidence type="ECO:0000256" key="1">
    <source>
        <dbReference type="SAM" id="SignalP"/>
    </source>
</evidence>
<sequence>MCNLVVPLGYSLIVASFMLNQISLATAACTNKTSWIQQSIEAYHSDTSSSVNKVENHEIKTQLDFISCPSSGNVSCTLPPKTYTVTVTPRFTISNNASVDDSDWESVRDATRASHVLDLPVNSSDSKAIIAYAQEVWRPRESFRLLDSPLTLSLTTKNISHYANLTVDPGYNMTLTYITLVASTWVRFAQCENKSMDGALIGAIMPYYVFPPTRIGDREPTRELRIAGEFIVDKKFLNDSVPDTKDGSGIGLKAGNGWATAYIVLGVLAFSWL</sequence>
<dbReference type="AlphaFoldDB" id="A0A2B7Y9X4"/>
<evidence type="ECO:0000313" key="3">
    <source>
        <dbReference type="Proteomes" id="UP000224634"/>
    </source>
</evidence>
<feature type="chain" id="PRO_5011998990" evidence="1">
    <location>
        <begin position="28"/>
        <end position="273"/>
    </location>
</feature>